<evidence type="ECO:0008006" key="3">
    <source>
        <dbReference type="Google" id="ProtNLM"/>
    </source>
</evidence>
<proteinExistence type="predicted"/>
<dbReference type="EMBL" id="LJIJ01005023">
    <property type="protein sequence ID" value="ODM87579.1"/>
    <property type="molecule type" value="Genomic_DNA"/>
</dbReference>
<evidence type="ECO:0000313" key="2">
    <source>
        <dbReference type="Proteomes" id="UP000094527"/>
    </source>
</evidence>
<reference evidence="1 2" key="1">
    <citation type="journal article" date="2016" name="Genome Biol. Evol.">
        <title>Gene Family Evolution Reflects Adaptation to Soil Environmental Stressors in the Genome of the Collembolan Orchesella cincta.</title>
        <authorList>
            <person name="Faddeeva-Vakhrusheva A."/>
            <person name="Derks M.F."/>
            <person name="Anvar S.Y."/>
            <person name="Agamennone V."/>
            <person name="Suring W."/>
            <person name="Smit S."/>
            <person name="van Straalen N.M."/>
            <person name="Roelofs D."/>
        </authorList>
    </citation>
    <scope>NUCLEOTIDE SEQUENCE [LARGE SCALE GENOMIC DNA]</scope>
    <source>
        <tissue evidence="1">Mixed pool</tissue>
    </source>
</reference>
<dbReference type="Proteomes" id="UP000094527">
    <property type="component" value="Unassembled WGS sequence"/>
</dbReference>
<organism evidence="1 2">
    <name type="scientific">Orchesella cincta</name>
    <name type="common">Springtail</name>
    <name type="synonym">Podura cincta</name>
    <dbReference type="NCBI Taxonomy" id="48709"/>
    <lineage>
        <taxon>Eukaryota</taxon>
        <taxon>Metazoa</taxon>
        <taxon>Ecdysozoa</taxon>
        <taxon>Arthropoda</taxon>
        <taxon>Hexapoda</taxon>
        <taxon>Collembola</taxon>
        <taxon>Entomobryomorpha</taxon>
        <taxon>Entomobryoidea</taxon>
        <taxon>Orchesellidae</taxon>
        <taxon>Orchesellinae</taxon>
        <taxon>Orchesella</taxon>
    </lineage>
</organism>
<keyword evidence="2" id="KW-1185">Reference proteome</keyword>
<evidence type="ECO:0000313" key="1">
    <source>
        <dbReference type="EMBL" id="ODM87579.1"/>
    </source>
</evidence>
<protein>
    <recommendedName>
        <fullName evidence="3">AC transposase</fullName>
    </recommendedName>
</protein>
<gene>
    <name evidence="1" type="ORF">Ocin01_19101</name>
</gene>
<sequence>MFITSGKTKRADHLVMMYIVNDMRPLSTVSRLCQSPDMQIMCRKTLQIQINTYYDEIVSALSLKLKSMDYLCLTADCWSSHARAFPWSNMSLDKSGLFQRIKSASLYKI</sequence>
<name>A0A1D2M3N9_ORCCI</name>
<accession>A0A1D2M3N9</accession>
<comment type="caution">
    <text evidence="1">The sequence shown here is derived from an EMBL/GenBank/DDBJ whole genome shotgun (WGS) entry which is preliminary data.</text>
</comment>
<dbReference type="AlphaFoldDB" id="A0A1D2M3N9"/>
<dbReference type="OrthoDB" id="6620774at2759"/>